<accession>A0A381NF28</accession>
<evidence type="ECO:0000313" key="6">
    <source>
        <dbReference type="EMBL" id="SUZ53200.1"/>
    </source>
</evidence>
<dbReference type="SUPFAM" id="SSF53756">
    <property type="entry name" value="UDP-Glycosyltransferase/glycogen phosphorylase"/>
    <property type="match status" value="1"/>
</dbReference>
<dbReference type="GO" id="GO:0009244">
    <property type="term" value="P:lipopolysaccharide core region biosynthetic process"/>
    <property type="evidence" value="ECO:0007669"/>
    <property type="project" value="TreeGrafter"/>
</dbReference>
<evidence type="ECO:0000256" key="3">
    <source>
        <dbReference type="ARBA" id="ARBA00043995"/>
    </source>
</evidence>
<dbReference type="PANTHER" id="PTHR30160:SF7">
    <property type="entry name" value="ADP-HEPTOSE--LPS HEPTOSYLTRANSFERASE 2"/>
    <property type="match status" value="1"/>
</dbReference>
<dbReference type="Gene3D" id="3.40.50.2000">
    <property type="entry name" value="Glycogen Phosphorylase B"/>
    <property type="match status" value="2"/>
</dbReference>
<dbReference type="NCBIfam" id="TIGR02195">
    <property type="entry name" value="heptsyl_trn_II"/>
    <property type="match status" value="1"/>
</dbReference>
<reference evidence="6" key="1">
    <citation type="submission" date="2018-05" db="EMBL/GenBank/DDBJ databases">
        <authorList>
            <person name="Lanie J.A."/>
            <person name="Ng W.-L."/>
            <person name="Kazmierczak K.M."/>
            <person name="Andrzejewski T.M."/>
            <person name="Davidsen T.M."/>
            <person name="Wayne K.J."/>
            <person name="Tettelin H."/>
            <person name="Glass J.I."/>
            <person name="Rusch D."/>
            <person name="Podicherti R."/>
            <person name="Tsui H.-C.T."/>
            <person name="Winkler M.E."/>
        </authorList>
    </citation>
    <scope>NUCLEOTIDE SEQUENCE</scope>
</reference>
<dbReference type="InterPro" id="IPR002201">
    <property type="entry name" value="Glyco_trans_9"/>
</dbReference>
<keyword evidence="2" id="KW-0808">Transferase</keyword>
<comment type="similarity">
    <text evidence="3">Belongs to the glycosyltransferase 9 family.</text>
</comment>
<keyword evidence="1" id="KW-0328">Glycosyltransferase</keyword>
<evidence type="ECO:0000256" key="5">
    <source>
        <dbReference type="ARBA" id="ARBA00047503"/>
    </source>
</evidence>
<dbReference type="InterPro" id="IPR011910">
    <property type="entry name" value="RfaF"/>
</dbReference>
<dbReference type="InterPro" id="IPR051199">
    <property type="entry name" value="LPS_LOS_Heptosyltrfase"/>
</dbReference>
<dbReference type="EMBL" id="UINC01000319">
    <property type="protein sequence ID" value="SUZ53200.1"/>
    <property type="molecule type" value="Genomic_DNA"/>
</dbReference>
<dbReference type="Pfam" id="PF01075">
    <property type="entry name" value="Glyco_transf_9"/>
    <property type="match status" value="1"/>
</dbReference>
<protein>
    <recommendedName>
        <fullName evidence="4">lipopolysaccharide heptosyltransferase II</fullName>
        <ecNumber evidence="4">2.4.99.24</ecNumber>
    </recommendedName>
</protein>
<name>A0A381NF28_9ZZZZ</name>
<dbReference type="CDD" id="cd03789">
    <property type="entry name" value="GT9_LPS_heptosyltransferase"/>
    <property type="match status" value="1"/>
</dbReference>
<organism evidence="6">
    <name type="scientific">marine metagenome</name>
    <dbReference type="NCBI Taxonomy" id="408172"/>
    <lineage>
        <taxon>unclassified sequences</taxon>
        <taxon>metagenomes</taxon>
        <taxon>ecological metagenomes</taxon>
    </lineage>
</organism>
<evidence type="ECO:0000256" key="4">
    <source>
        <dbReference type="ARBA" id="ARBA00044042"/>
    </source>
</evidence>
<comment type="catalytic activity">
    <reaction evidence="5">
        <text>an L-alpha-D-Hep-(1-&gt;5)-[alpha-Kdo-(2-&gt;4)]-alpha-Kdo-(2-&gt;6)-lipid A + ADP-L-glycero-beta-D-manno-heptose = an L-alpha-D-Hep-(1-&gt;3)-L-alpha-D-Hep-(1-&gt;5)-[alpha-Kdo-(2-&gt;4)]-alpha-Kdo-(2-&gt;6)-lipid A + ADP + H(+)</text>
        <dbReference type="Rhea" id="RHEA:74071"/>
        <dbReference type="ChEBI" id="CHEBI:15378"/>
        <dbReference type="ChEBI" id="CHEBI:61506"/>
        <dbReference type="ChEBI" id="CHEBI:193068"/>
        <dbReference type="ChEBI" id="CHEBI:193069"/>
        <dbReference type="ChEBI" id="CHEBI:456216"/>
        <dbReference type="EC" id="2.4.99.24"/>
    </reaction>
</comment>
<proteinExistence type="inferred from homology"/>
<dbReference type="AlphaFoldDB" id="A0A381NF28"/>
<feature type="non-terminal residue" evidence="6">
    <location>
        <position position="1"/>
    </location>
</feature>
<gene>
    <name evidence="6" type="ORF">METZ01_LOCUS6054</name>
</gene>
<sequence>VTDPKRVLIVLPNWLGDIVMALPSVAAARNHFASQHLAVALPRAMTPVVRMLTGLDAVVSLEGGQDGFASDVATLAGRKYDVAVLFPNSFRSAWMTYRAGIMERWGYAADFRRLLLTRAVKRPREGGHHSNYYRTLLGKLKISIEDDNAKLVVTDSQRARAARLLERHRVASSRPIVVMAPGSAHGHAKQWLPERYAEVARRSVIELGQSVVFVGGIDDRPVGRAIESFITEAGHGLSDERRIVNLIGHTDLTELIGILANCEACVSNDTGAMHLAAVLTKPVVAVFGPSDERVTAPIGPHELLSHPVRCRPCLLRDCPIDHRCMTGISTNDVFSALVRCLNSNETKEASS</sequence>
<dbReference type="PANTHER" id="PTHR30160">
    <property type="entry name" value="TETRAACYLDISACCHARIDE 4'-KINASE-RELATED"/>
    <property type="match status" value="1"/>
</dbReference>
<dbReference type="GO" id="GO:0008713">
    <property type="term" value="F:ADP-heptose-lipopolysaccharide heptosyltransferase activity"/>
    <property type="evidence" value="ECO:0007669"/>
    <property type="project" value="UniProtKB-EC"/>
</dbReference>
<dbReference type="EC" id="2.4.99.24" evidence="4"/>
<evidence type="ECO:0000256" key="2">
    <source>
        <dbReference type="ARBA" id="ARBA00022679"/>
    </source>
</evidence>
<evidence type="ECO:0000256" key="1">
    <source>
        <dbReference type="ARBA" id="ARBA00022676"/>
    </source>
</evidence>
<dbReference type="GO" id="GO:0005829">
    <property type="term" value="C:cytosol"/>
    <property type="evidence" value="ECO:0007669"/>
    <property type="project" value="TreeGrafter"/>
</dbReference>